<keyword evidence="2" id="KW-1185">Reference proteome</keyword>
<comment type="caution">
    <text evidence="1">The sequence shown here is derived from an EMBL/GenBank/DDBJ whole genome shotgun (WGS) entry which is preliminary data.</text>
</comment>
<accession>A0ABR0QAP7</accession>
<proteinExistence type="predicted"/>
<dbReference type="EMBL" id="JARKNE010000004">
    <property type="protein sequence ID" value="KAK5836266.1"/>
    <property type="molecule type" value="Genomic_DNA"/>
</dbReference>
<evidence type="ECO:0000313" key="1">
    <source>
        <dbReference type="EMBL" id="KAK5836266.1"/>
    </source>
</evidence>
<name>A0ABR0QAP7_GOSAR</name>
<reference evidence="1 2" key="1">
    <citation type="submission" date="2023-03" db="EMBL/GenBank/DDBJ databases">
        <title>WGS of Gossypium arboreum.</title>
        <authorList>
            <person name="Yu D."/>
        </authorList>
    </citation>
    <scope>NUCLEOTIDE SEQUENCE [LARGE SCALE GENOMIC DNA]</scope>
    <source>
        <tissue evidence="1">Leaf</tissue>
    </source>
</reference>
<dbReference type="Proteomes" id="UP001358586">
    <property type="component" value="Chromosome 4"/>
</dbReference>
<organism evidence="1 2">
    <name type="scientific">Gossypium arboreum</name>
    <name type="common">Tree cotton</name>
    <name type="synonym">Gossypium nanking</name>
    <dbReference type="NCBI Taxonomy" id="29729"/>
    <lineage>
        <taxon>Eukaryota</taxon>
        <taxon>Viridiplantae</taxon>
        <taxon>Streptophyta</taxon>
        <taxon>Embryophyta</taxon>
        <taxon>Tracheophyta</taxon>
        <taxon>Spermatophyta</taxon>
        <taxon>Magnoliopsida</taxon>
        <taxon>eudicotyledons</taxon>
        <taxon>Gunneridae</taxon>
        <taxon>Pentapetalae</taxon>
        <taxon>rosids</taxon>
        <taxon>malvids</taxon>
        <taxon>Malvales</taxon>
        <taxon>Malvaceae</taxon>
        <taxon>Malvoideae</taxon>
        <taxon>Gossypium</taxon>
    </lineage>
</organism>
<gene>
    <name evidence="1" type="ORF">PVK06_012040</name>
</gene>
<evidence type="ECO:0000313" key="2">
    <source>
        <dbReference type="Proteomes" id="UP001358586"/>
    </source>
</evidence>
<protein>
    <submittedName>
        <fullName evidence="1">Uncharacterized protein</fullName>
    </submittedName>
</protein>
<sequence length="120" mass="13385">MAGKLNRLDKEHISVEQRELPAGSEFLARGHDRLGVQVGPEINQCVDRKLQLGLPVDGYTVIESAQSANWGAVCYELLGAIPDNINGGQIEMGWLQDIFSEPDNDSTELERIRYARTYIL</sequence>